<proteinExistence type="inferred from homology"/>
<feature type="region of interest" description="Disordered" evidence="7">
    <location>
        <begin position="243"/>
        <end position="269"/>
    </location>
</feature>
<reference evidence="8" key="1">
    <citation type="submission" date="2023-04" db="EMBL/GenBank/DDBJ databases">
        <title>Candida boidinii NBRC 10035.</title>
        <authorList>
            <person name="Ichikawa N."/>
            <person name="Sato H."/>
            <person name="Tonouchi N."/>
        </authorList>
    </citation>
    <scope>NUCLEOTIDE SEQUENCE</scope>
    <source>
        <strain evidence="8">NBRC 10035</strain>
    </source>
</reference>
<evidence type="ECO:0000256" key="1">
    <source>
        <dbReference type="ARBA" id="ARBA00003807"/>
    </source>
</evidence>
<accession>A0A9W6T3J6</accession>
<name>A0A9W6T3J6_CANBO</name>
<comment type="function">
    <text evidence="1">Component of the biogenesis of lysosome-related organelles complex-1 (BLOC-1), a complex that is involved in endosomal cargo sorting.</text>
</comment>
<comment type="subcellular location">
    <subcellularLocation>
        <location evidence="2">Cytoplasm</location>
    </subcellularLocation>
</comment>
<evidence type="ECO:0000313" key="9">
    <source>
        <dbReference type="Proteomes" id="UP001165120"/>
    </source>
</evidence>
<evidence type="ECO:0000256" key="6">
    <source>
        <dbReference type="ARBA" id="ARBA00029995"/>
    </source>
</evidence>
<keyword evidence="5" id="KW-0963">Cytoplasm</keyword>
<keyword evidence="9" id="KW-1185">Reference proteome</keyword>
<feature type="compositionally biased region" description="Basic and acidic residues" evidence="7">
    <location>
        <begin position="94"/>
        <end position="104"/>
    </location>
</feature>
<protein>
    <recommendedName>
        <fullName evidence="4">Biogenesis of lysosome-related organelles complex 1 subunit CNL1</fullName>
    </recommendedName>
    <alternativeName>
        <fullName evidence="6">CNO-like protein 1</fullName>
    </alternativeName>
</protein>
<evidence type="ECO:0000313" key="8">
    <source>
        <dbReference type="EMBL" id="GME73889.1"/>
    </source>
</evidence>
<comment type="similarity">
    <text evidence="3">Belongs to the BLOC1S4 family.</text>
</comment>
<feature type="compositionally biased region" description="Basic and acidic residues" evidence="7">
    <location>
        <begin position="249"/>
        <end position="269"/>
    </location>
</feature>
<feature type="region of interest" description="Disordered" evidence="7">
    <location>
        <begin position="86"/>
        <end position="128"/>
    </location>
</feature>
<evidence type="ECO:0000256" key="3">
    <source>
        <dbReference type="ARBA" id="ARBA00007289"/>
    </source>
</evidence>
<feature type="region of interest" description="Disordered" evidence="7">
    <location>
        <begin position="1"/>
        <end position="22"/>
    </location>
</feature>
<dbReference type="AlphaFoldDB" id="A0A9W6T3J6"/>
<dbReference type="PANTHER" id="PTHR39145">
    <property type="entry name" value="BIOGENESIS OF LYSOSOME-RELATED ORGANELLES COMPLEX 1 SUBUNIT CNL1"/>
    <property type="match status" value="1"/>
</dbReference>
<evidence type="ECO:0000256" key="2">
    <source>
        <dbReference type="ARBA" id="ARBA00004496"/>
    </source>
</evidence>
<feature type="region of interest" description="Disordered" evidence="7">
    <location>
        <begin position="330"/>
        <end position="395"/>
    </location>
</feature>
<sequence length="494" mass="54561">MDDSPSIKTGKPESDPHTLPRFKLGMNKIGIGSLSFPSASIDINKGGNGNGNGNGNWNKDGNANSFSSSIPIVSVNHTGVPGSFVSSSLTDGIQDSKDDERLDDATPVYNNDDADYNEDINSNNDSSFLSQKTSNAKVLSKRLSRHFASKLRLDEFLQISLAANGGGSGGGDSKKFVKPISMENDILDGSSYGSATHPQGITESGLDIIDEPELTNQLNSETEDIENTDEREQFEMETEDNLLDNGKLGSDKDNLKNDNDSKNFEIDPSLKDNKLIGDRIPSIENENNTTTGIQVAAPVKNIVECGLDDGEEYEDIDVEYLADQKQQQENVLPNNNFGSNNNTTVENDTQDTDDAGDGKDSGIADEDEDEDEGNKSTSDEDESNGQHEDESDDPLNVKELALSFDYLTYKIQDRVKTLSENIEVNLSFSKSNYEMEIFKITENLEHVKMLIKECDYLNDEFSKLEQINLISRDFVSRLTKLDKRLKIQLKNLKK</sequence>
<gene>
    <name evidence="8" type="ORF">Cboi02_000421700</name>
</gene>
<feature type="compositionally biased region" description="Low complexity" evidence="7">
    <location>
        <begin position="330"/>
        <end position="347"/>
    </location>
</feature>
<feature type="region of interest" description="Disordered" evidence="7">
    <location>
        <begin position="40"/>
        <end position="63"/>
    </location>
</feature>
<dbReference type="GO" id="GO:0007032">
    <property type="term" value="P:endosome organization"/>
    <property type="evidence" value="ECO:0007669"/>
    <property type="project" value="TreeGrafter"/>
</dbReference>
<dbReference type="InterPro" id="IPR034455">
    <property type="entry name" value="CNL1"/>
</dbReference>
<evidence type="ECO:0000256" key="7">
    <source>
        <dbReference type="SAM" id="MobiDB-lite"/>
    </source>
</evidence>
<evidence type="ECO:0000256" key="5">
    <source>
        <dbReference type="ARBA" id="ARBA00022490"/>
    </source>
</evidence>
<feature type="compositionally biased region" description="Acidic residues" evidence="7">
    <location>
        <begin position="363"/>
        <end position="372"/>
    </location>
</feature>
<dbReference type="PANTHER" id="PTHR39145:SF1">
    <property type="entry name" value="BIOGENESIS OF LYSOSOME-RELATED ORGANELLES COMPLEX 1 SUBUNIT CNL1"/>
    <property type="match status" value="1"/>
</dbReference>
<dbReference type="EMBL" id="BSXN01001634">
    <property type="protein sequence ID" value="GME73889.1"/>
    <property type="molecule type" value="Genomic_DNA"/>
</dbReference>
<comment type="caution">
    <text evidence="8">The sequence shown here is derived from an EMBL/GenBank/DDBJ whole genome shotgun (WGS) entry which is preliminary data.</text>
</comment>
<evidence type="ECO:0000256" key="4">
    <source>
        <dbReference type="ARBA" id="ARBA00014971"/>
    </source>
</evidence>
<organism evidence="8 9">
    <name type="scientific">Candida boidinii</name>
    <name type="common">Yeast</name>
    <dbReference type="NCBI Taxonomy" id="5477"/>
    <lineage>
        <taxon>Eukaryota</taxon>
        <taxon>Fungi</taxon>
        <taxon>Dikarya</taxon>
        <taxon>Ascomycota</taxon>
        <taxon>Saccharomycotina</taxon>
        <taxon>Pichiomycetes</taxon>
        <taxon>Pichiales</taxon>
        <taxon>Pichiaceae</taxon>
        <taxon>Ogataea</taxon>
        <taxon>Ogataea/Candida clade</taxon>
    </lineage>
</organism>
<dbReference type="GO" id="GO:0005737">
    <property type="term" value="C:cytoplasm"/>
    <property type="evidence" value="ECO:0007669"/>
    <property type="project" value="UniProtKB-SubCell"/>
</dbReference>
<dbReference type="GO" id="GO:0031083">
    <property type="term" value="C:BLOC-1 complex"/>
    <property type="evidence" value="ECO:0007669"/>
    <property type="project" value="InterPro"/>
</dbReference>
<feature type="compositionally biased region" description="Polar residues" evidence="7">
    <location>
        <begin position="119"/>
        <end position="128"/>
    </location>
</feature>
<feature type="compositionally biased region" description="Basic and acidic residues" evidence="7">
    <location>
        <begin position="373"/>
        <end position="388"/>
    </location>
</feature>
<dbReference type="Proteomes" id="UP001165120">
    <property type="component" value="Unassembled WGS sequence"/>
</dbReference>